<dbReference type="PANTHER" id="PTHR43991">
    <property type="entry name" value="WD REPEAT PROTEIN (AFU_ORTHOLOGUE AFUA_8G05640)-RELATED"/>
    <property type="match status" value="1"/>
</dbReference>
<dbReference type="SMART" id="SM00320">
    <property type="entry name" value="WD40"/>
    <property type="match status" value="4"/>
</dbReference>
<evidence type="ECO:0008006" key="5">
    <source>
        <dbReference type="Google" id="ProtNLM"/>
    </source>
</evidence>
<dbReference type="Gene3D" id="2.130.10.10">
    <property type="entry name" value="YVTN repeat-like/Quinoprotein amine dehydrogenase"/>
    <property type="match status" value="1"/>
</dbReference>
<dbReference type="InterPro" id="IPR015943">
    <property type="entry name" value="WD40/YVTN_repeat-like_dom_sf"/>
</dbReference>
<feature type="repeat" description="WD" evidence="1">
    <location>
        <begin position="244"/>
        <end position="285"/>
    </location>
</feature>
<feature type="region of interest" description="Disordered" evidence="2">
    <location>
        <begin position="428"/>
        <end position="448"/>
    </location>
</feature>
<evidence type="ECO:0000313" key="3">
    <source>
        <dbReference type="EMBL" id="KIJ11967.1"/>
    </source>
</evidence>
<feature type="region of interest" description="Disordered" evidence="2">
    <location>
        <begin position="482"/>
        <end position="578"/>
    </location>
</feature>
<dbReference type="Proteomes" id="UP000053647">
    <property type="component" value="Unassembled WGS sequence"/>
</dbReference>
<evidence type="ECO:0000313" key="4">
    <source>
        <dbReference type="Proteomes" id="UP000053647"/>
    </source>
</evidence>
<dbReference type="AlphaFoldDB" id="A0A0C9TW77"/>
<dbReference type="PANTHER" id="PTHR43991:SF9">
    <property type="entry name" value="DUF2415 DOMAIN-CONTAINING PROTEIN"/>
    <property type="match status" value="1"/>
</dbReference>
<feature type="compositionally biased region" description="Acidic residues" evidence="2">
    <location>
        <begin position="512"/>
        <end position="525"/>
    </location>
</feature>
<dbReference type="HOGENOM" id="CLU_005870_0_0_1"/>
<gene>
    <name evidence="3" type="ORF">PAXINDRAFT_171477</name>
</gene>
<feature type="compositionally biased region" description="Pro residues" evidence="2">
    <location>
        <begin position="537"/>
        <end position="551"/>
    </location>
</feature>
<evidence type="ECO:0000256" key="2">
    <source>
        <dbReference type="SAM" id="MobiDB-lite"/>
    </source>
</evidence>
<evidence type="ECO:0000256" key="1">
    <source>
        <dbReference type="PROSITE-ProRule" id="PRU00221"/>
    </source>
</evidence>
<protein>
    <recommendedName>
        <fullName evidence="5">DUF2415 domain-containing protein</fullName>
    </recommendedName>
</protein>
<proteinExistence type="predicted"/>
<dbReference type="PROSITE" id="PS50082">
    <property type="entry name" value="WD_REPEATS_2"/>
    <property type="match status" value="1"/>
</dbReference>
<keyword evidence="4" id="KW-1185">Reference proteome</keyword>
<dbReference type="InterPro" id="IPR001680">
    <property type="entry name" value="WD40_rpt"/>
</dbReference>
<dbReference type="OrthoDB" id="64353at2759"/>
<name>A0A0C9TW77_PAXIN</name>
<feature type="compositionally biased region" description="Polar residues" evidence="2">
    <location>
        <begin position="556"/>
        <end position="565"/>
    </location>
</feature>
<sequence>MARHSPLLASSSPNIISPAEVTIGHVQLRDLIICPQEAGVVNYVQGYFIVEHDLYAPDLAPRRIADLSFNPNTLASLQLPGTDKIILAAGGQEAEIHLSLHQPSSRSQRREDPSPRLRCSNAIWQHLSKLQGSINNSVLLSSLSLTRSAESSVEPRLVVSNNDCTVRLYDIAVRGESAPSGLRKSGNLKLEEPINHSSISPDGRTLLSVGDSPRIYLYQLTGGPCTTFTPIVTLNIPPPNARLYSSSLSASFSTAFSSDGMKFAVASQEGVVAVWDVRSTKPIKVIQTDKTRLPAGQHGNGEANSMLSDDPWDWTRGNSKAPGWGARSVKFGAGGTHGRPGHEIMTFTEHTNFLHVIDARTFETEEVIRMPSVVRREASALTSPRAPSLSSRLSDASRSSPAPPSLRQVVQPPRTMRAVEEAFRVNPTPDRSAWRPSHHIVRRRDGPDNEDYAYDEVVLIHTLADNVVGDIRENLARPGFRARLPHRTETQSQPRGGSGMYVYSGNDLQGEEREEDHMDIDEPETDCISRAPSRSSSPPPSLRLPLQPSPSPSRSITHSRYSNTRHSSRPGRRTITRDGITTEQVVPNSDLDIAGTCFDPSGGFIYVATTDSVSEWAVRGGEKRWWGCNAWA</sequence>
<dbReference type="EMBL" id="KN819370">
    <property type="protein sequence ID" value="KIJ11967.1"/>
    <property type="molecule type" value="Genomic_DNA"/>
</dbReference>
<reference evidence="4" key="2">
    <citation type="submission" date="2015-01" db="EMBL/GenBank/DDBJ databases">
        <title>Evolutionary Origins and Diversification of the Mycorrhizal Mutualists.</title>
        <authorList>
            <consortium name="DOE Joint Genome Institute"/>
            <consortium name="Mycorrhizal Genomics Consortium"/>
            <person name="Kohler A."/>
            <person name="Kuo A."/>
            <person name="Nagy L.G."/>
            <person name="Floudas D."/>
            <person name="Copeland A."/>
            <person name="Barry K.W."/>
            <person name="Cichocki N."/>
            <person name="Veneault-Fourrey C."/>
            <person name="LaButti K."/>
            <person name="Lindquist E.A."/>
            <person name="Lipzen A."/>
            <person name="Lundell T."/>
            <person name="Morin E."/>
            <person name="Murat C."/>
            <person name="Riley R."/>
            <person name="Ohm R."/>
            <person name="Sun H."/>
            <person name="Tunlid A."/>
            <person name="Henrissat B."/>
            <person name="Grigoriev I.V."/>
            <person name="Hibbett D.S."/>
            <person name="Martin F."/>
        </authorList>
    </citation>
    <scope>NUCLEOTIDE SEQUENCE [LARGE SCALE GENOMIC DNA]</scope>
    <source>
        <strain evidence="4">ATCC 200175</strain>
    </source>
</reference>
<dbReference type="SUPFAM" id="SSF50969">
    <property type="entry name" value="YVTN repeat-like/Quinoprotein amine dehydrogenase"/>
    <property type="match status" value="1"/>
</dbReference>
<feature type="compositionally biased region" description="Low complexity" evidence="2">
    <location>
        <begin position="379"/>
        <end position="400"/>
    </location>
</feature>
<accession>A0A0C9TW77</accession>
<reference evidence="3 4" key="1">
    <citation type="submission" date="2014-06" db="EMBL/GenBank/DDBJ databases">
        <authorList>
            <consortium name="DOE Joint Genome Institute"/>
            <person name="Kuo A."/>
            <person name="Kohler A."/>
            <person name="Nagy L.G."/>
            <person name="Floudas D."/>
            <person name="Copeland A."/>
            <person name="Barry K.W."/>
            <person name="Cichocki N."/>
            <person name="Veneault-Fourrey C."/>
            <person name="LaButti K."/>
            <person name="Lindquist E.A."/>
            <person name="Lipzen A."/>
            <person name="Lundell T."/>
            <person name="Morin E."/>
            <person name="Murat C."/>
            <person name="Sun H."/>
            <person name="Tunlid A."/>
            <person name="Henrissat B."/>
            <person name="Grigoriev I.V."/>
            <person name="Hibbett D.S."/>
            <person name="Martin F."/>
            <person name="Nordberg H.P."/>
            <person name="Cantor M.N."/>
            <person name="Hua S.X."/>
        </authorList>
    </citation>
    <scope>NUCLEOTIDE SEQUENCE [LARGE SCALE GENOMIC DNA]</scope>
    <source>
        <strain evidence="3 4">ATCC 200175</strain>
    </source>
</reference>
<feature type="region of interest" description="Disordered" evidence="2">
    <location>
        <begin position="376"/>
        <end position="413"/>
    </location>
</feature>
<feature type="region of interest" description="Disordered" evidence="2">
    <location>
        <begin position="293"/>
        <end position="313"/>
    </location>
</feature>
<dbReference type="InterPro" id="IPR011044">
    <property type="entry name" value="Quino_amine_DH_bsu"/>
</dbReference>
<keyword evidence="1" id="KW-0853">WD repeat</keyword>
<organism evidence="3 4">
    <name type="scientific">Paxillus involutus ATCC 200175</name>
    <dbReference type="NCBI Taxonomy" id="664439"/>
    <lineage>
        <taxon>Eukaryota</taxon>
        <taxon>Fungi</taxon>
        <taxon>Dikarya</taxon>
        <taxon>Basidiomycota</taxon>
        <taxon>Agaricomycotina</taxon>
        <taxon>Agaricomycetes</taxon>
        <taxon>Agaricomycetidae</taxon>
        <taxon>Boletales</taxon>
        <taxon>Paxilineae</taxon>
        <taxon>Paxillaceae</taxon>
        <taxon>Paxillus</taxon>
    </lineage>
</organism>